<comment type="caution">
    <text evidence="9">The sequence shown here is derived from an EMBL/GenBank/DDBJ whole genome shotgun (WGS) entry which is preliminary data.</text>
</comment>
<evidence type="ECO:0000256" key="4">
    <source>
        <dbReference type="ARBA" id="ARBA00022692"/>
    </source>
</evidence>
<feature type="transmembrane region" description="Helical" evidence="7">
    <location>
        <begin position="308"/>
        <end position="326"/>
    </location>
</feature>
<feature type="transmembrane region" description="Helical" evidence="7">
    <location>
        <begin position="109"/>
        <end position="129"/>
    </location>
</feature>
<dbReference type="PANTHER" id="PTHR43227">
    <property type="entry name" value="BLL4140 PROTEIN"/>
    <property type="match status" value="1"/>
</dbReference>
<keyword evidence="5 7" id="KW-1133">Transmembrane helix</keyword>
<comment type="similarity">
    <text evidence="7">Belongs to the binding-protein-dependent transport system permease family.</text>
</comment>
<dbReference type="Pfam" id="PF00528">
    <property type="entry name" value="BPD_transp_1"/>
    <property type="match status" value="1"/>
</dbReference>
<protein>
    <submittedName>
        <fullName evidence="9">Sugar ABC transporter permease</fullName>
    </submittedName>
</protein>
<evidence type="ECO:0000256" key="5">
    <source>
        <dbReference type="ARBA" id="ARBA00022989"/>
    </source>
</evidence>
<evidence type="ECO:0000256" key="2">
    <source>
        <dbReference type="ARBA" id="ARBA00022448"/>
    </source>
</evidence>
<feature type="transmembrane region" description="Helical" evidence="7">
    <location>
        <begin position="141"/>
        <end position="165"/>
    </location>
</feature>
<organism evidence="9 10">
    <name type="scientific">Clostridium saudiense</name>
    <dbReference type="NCBI Taxonomy" id="1414720"/>
    <lineage>
        <taxon>Bacteria</taxon>
        <taxon>Bacillati</taxon>
        <taxon>Bacillota</taxon>
        <taxon>Clostridia</taxon>
        <taxon>Eubacteriales</taxon>
        <taxon>Clostridiaceae</taxon>
        <taxon>Clostridium</taxon>
    </lineage>
</organism>
<evidence type="ECO:0000313" key="9">
    <source>
        <dbReference type="EMBL" id="MBM6820108.1"/>
    </source>
</evidence>
<keyword evidence="3" id="KW-1003">Cell membrane</keyword>
<dbReference type="Proteomes" id="UP000767334">
    <property type="component" value="Unassembled WGS sequence"/>
</dbReference>
<dbReference type="Gene3D" id="1.10.3720.10">
    <property type="entry name" value="MetI-like"/>
    <property type="match status" value="1"/>
</dbReference>
<sequence length="336" mass="38547">MNETLEIKKSRKSNIKKSQEINTDIKVNKKTFFSTVKANKELLLLTVPGTIWFLIFAYLPMFGVTIAFKDWKIHGSFFESWLKSDWVWLDNFKFLFKSSDAWLITRNTVLYNLVFIILGIVLPVTLAILLKEIFNKRLSKFYQTSMFLPYFLSWVVVSYCLYAFLSPEKGYLNTIFASMGMDKVSWYTESVYWPFIIIIMSQWKGVGYGTVVYLASICGIDKTYYEAALIDGASKWQQIKNITIPLLKPIIIIMFITSIGGMFRSDFGLFYQLPKNSGALYPVTNVIDTYVYRGLMNLGNVGMSSAAALYQSFVGMILIITTNAIVKKVDEESAFF</sequence>
<dbReference type="PROSITE" id="PS50928">
    <property type="entry name" value="ABC_TM1"/>
    <property type="match status" value="1"/>
</dbReference>
<evidence type="ECO:0000256" key="7">
    <source>
        <dbReference type="RuleBase" id="RU363032"/>
    </source>
</evidence>
<comment type="subcellular location">
    <subcellularLocation>
        <location evidence="1 7">Cell membrane</location>
        <topology evidence="1 7">Multi-pass membrane protein</topology>
    </subcellularLocation>
</comment>
<keyword evidence="4 7" id="KW-0812">Transmembrane</keyword>
<evidence type="ECO:0000256" key="6">
    <source>
        <dbReference type="ARBA" id="ARBA00023136"/>
    </source>
</evidence>
<dbReference type="RefSeq" id="WP_204572470.1">
    <property type="nucleotide sequence ID" value="NZ_JACJLL010000084.1"/>
</dbReference>
<dbReference type="EMBL" id="JACJLL010000084">
    <property type="protein sequence ID" value="MBM6820108.1"/>
    <property type="molecule type" value="Genomic_DNA"/>
</dbReference>
<evidence type="ECO:0000259" key="8">
    <source>
        <dbReference type="PROSITE" id="PS50928"/>
    </source>
</evidence>
<dbReference type="SUPFAM" id="SSF161098">
    <property type="entry name" value="MetI-like"/>
    <property type="match status" value="1"/>
</dbReference>
<feature type="transmembrane region" description="Helical" evidence="7">
    <location>
        <begin position="191"/>
        <end position="215"/>
    </location>
</feature>
<keyword evidence="10" id="KW-1185">Reference proteome</keyword>
<name>A0ABS2FHS4_9CLOT</name>
<dbReference type="CDD" id="cd06261">
    <property type="entry name" value="TM_PBP2"/>
    <property type="match status" value="1"/>
</dbReference>
<keyword evidence="2 7" id="KW-0813">Transport</keyword>
<keyword evidence="6 7" id="KW-0472">Membrane</keyword>
<dbReference type="InterPro" id="IPR050809">
    <property type="entry name" value="UgpAE/MalFG_permease"/>
</dbReference>
<feature type="transmembrane region" description="Helical" evidence="7">
    <location>
        <begin position="42"/>
        <end position="68"/>
    </location>
</feature>
<evidence type="ECO:0000256" key="1">
    <source>
        <dbReference type="ARBA" id="ARBA00004651"/>
    </source>
</evidence>
<accession>A0ABS2FHS4</accession>
<feature type="domain" description="ABC transmembrane type-1" evidence="8">
    <location>
        <begin position="105"/>
        <end position="322"/>
    </location>
</feature>
<feature type="transmembrane region" description="Helical" evidence="7">
    <location>
        <begin position="245"/>
        <end position="263"/>
    </location>
</feature>
<dbReference type="InterPro" id="IPR035906">
    <property type="entry name" value="MetI-like_sf"/>
</dbReference>
<gene>
    <name evidence="9" type="ORF">H6A19_12300</name>
</gene>
<reference evidence="9 10" key="1">
    <citation type="journal article" date="2021" name="Sci. Rep.">
        <title>The distribution of antibiotic resistance genes in chicken gut microbiota commensals.</title>
        <authorList>
            <person name="Juricova H."/>
            <person name="Matiasovicova J."/>
            <person name="Kubasova T."/>
            <person name="Cejkova D."/>
            <person name="Rychlik I."/>
        </authorList>
    </citation>
    <scope>NUCLEOTIDE SEQUENCE [LARGE SCALE GENOMIC DNA]</scope>
    <source>
        <strain evidence="9 10">An435</strain>
    </source>
</reference>
<dbReference type="PANTHER" id="PTHR43227:SF11">
    <property type="entry name" value="BLL4140 PROTEIN"/>
    <property type="match status" value="1"/>
</dbReference>
<proteinExistence type="inferred from homology"/>
<evidence type="ECO:0000256" key="3">
    <source>
        <dbReference type="ARBA" id="ARBA00022475"/>
    </source>
</evidence>
<dbReference type="InterPro" id="IPR000515">
    <property type="entry name" value="MetI-like"/>
</dbReference>
<evidence type="ECO:0000313" key="10">
    <source>
        <dbReference type="Proteomes" id="UP000767334"/>
    </source>
</evidence>